<evidence type="ECO:0000313" key="4">
    <source>
        <dbReference type="Proteomes" id="UP001152523"/>
    </source>
</evidence>
<dbReference type="CDD" id="cd03784">
    <property type="entry name" value="GT1_Gtf-like"/>
    <property type="match status" value="1"/>
</dbReference>
<dbReference type="SUPFAM" id="SSF53756">
    <property type="entry name" value="UDP-Glycosyltransferase/glycogen phosphorylase"/>
    <property type="match status" value="1"/>
</dbReference>
<evidence type="ECO:0000256" key="1">
    <source>
        <dbReference type="ARBA" id="ARBA00009995"/>
    </source>
</evidence>
<dbReference type="FunFam" id="3.40.50.2000:FF:000040">
    <property type="entry name" value="UDP-glycosyltransferase 76C1"/>
    <property type="match status" value="1"/>
</dbReference>
<dbReference type="EMBL" id="CAMAPF010000101">
    <property type="protein sequence ID" value="CAH9098783.1"/>
    <property type="molecule type" value="Genomic_DNA"/>
</dbReference>
<dbReference type="Pfam" id="PF00201">
    <property type="entry name" value="UDPGT"/>
    <property type="match status" value="1"/>
</dbReference>
<evidence type="ECO:0000256" key="2">
    <source>
        <dbReference type="ARBA" id="ARBA00022679"/>
    </source>
</evidence>
<evidence type="ECO:0000313" key="3">
    <source>
        <dbReference type="EMBL" id="CAH9098783.1"/>
    </source>
</evidence>
<keyword evidence="4" id="KW-1185">Reference proteome</keyword>
<proteinExistence type="inferred from homology"/>
<dbReference type="AlphaFoldDB" id="A0AAV0DE60"/>
<name>A0AAV0DE60_9ASTE</name>
<comment type="similarity">
    <text evidence="1">Belongs to the UDP-glycosyltransferase family.</text>
</comment>
<keyword evidence="2" id="KW-0808">Transferase</keyword>
<dbReference type="Gene3D" id="3.40.50.2000">
    <property type="entry name" value="Glycogen Phosphorylase B"/>
    <property type="match status" value="2"/>
</dbReference>
<comment type="caution">
    <text evidence="3">The sequence shown here is derived from an EMBL/GenBank/DDBJ whole genome shotgun (WGS) entry which is preliminary data.</text>
</comment>
<dbReference type="InterPro" id="IPR002213">
    <property type="entry name" value="UDP_glucos_trans"/>
</dbReference>
<reference evidence="3" key="1">
    <citation type="submission" date="2022-07" db="EMBL/GenBank/DDBJ databases">
        <authorList>
            <person name="Macas J."/>
            <person name="Novak P."/>
            <person name="Neumann P."/>
        </authorList>
    </citation>
    <scope>NUCLEOTIDE SEQUENCE</scope>
</reference>
<protein>
    <submittedName>
        <fullName evidence="3">Uncharacterized protein</fullName>
    </submittedName>
</protein>
<accession>A0AAV0DE60</accession>
<dbReference type="GO" id="GO:0035251">
    <property type="term" value="F:UDP-glucosyltransferase activity"/>
    <property type="evidence" value="ECO:0007669"/>
    <property type="project" value="UniProtKB-ARBA"/>
</dbReference>
<sequence>MAIIWNTVEDLEHTWLSRLQQRYKVPIFPIGPFHMIAPTSTTSLIEEDESCLTWLDKQAPQSVLYVSTCGSIALINESDVEEIAWGLVNSNQQFLWAVRPGSIDSSQGKERFLEDFEKRSGNRGLVVKWAPQKKVLAHGSVGGFWSHCGWNSTLESLGEGVPMICRPHFADQLVNARFLVHEWNVGLDLEKVERGIIAETIRRLMVGDERKELKKNAMKVKKKFDDCFERDGGSSFRELTDFIASLSLPNFVSEVRAGGDS</sequence>
<dbReference type="PANTHER" id="PTHR48045">
    <property type="entry name" value="UDP-GLYCOSYLTRANSFERASE 72B1"/>
    <property type="match status" value="1"/>
</dbReference>
<dbReference type="Proteomes" id="UP001152523">
    <property type="component" value="Unassembled WGS sequence"/>
</dbReference>
<gene>
    <name evidence="3" type="ORF">CEPIT_LOCUS14546</name>
</gene>
<organism evidence="3 4">
    <name type="scientific">Cuscuta epithymum</name>
    <dbReference type="NCBI Taxonomy" id="186058"/>
    <lineage>
        <taxon>Eukaryota</taxon>
        <taxon>Viridiplantae</taxon>
        <taxon>Streptophyta</taxon>
        <taxon>Embryophyta</taxon>
        <taxon>Tracheophyta</taxon>
        <taxon>Spermatophyta</taxon>
        <taxon>Magnoliopsida</taxon>
        <taxon>eudicotyledons</taxon>
        <taxon>Gunneridae</taxon>
        <taxon>Pentapetalae</taxon>
        <taxon>asterids</taxon>
        <taxon>lamiids</taxon>
        <taxon>Solanales</taxon>
        <taxon>Convolvulaceae</taxon>
        <taxon>Cuscuteae</taxon>
        <taxon>Cuscuta</taxon>
        <taxon>Cuscuta subgen. Cuscuta</taxon>
    </lineage>
</organism>
<dbReference type="PANTHER" id="PTHR48045:SF31">
    <property type="entry name" value="UDP-GLYCOSYLTRANSFERASE 76B1-LIKE"/>
    <property type="match status" value="1"/>
</dbReference>